<dbReference type="AlphaFoldDB" id="A0A4Y9LSG0"/>
<dbReference type="OrthoDB" id="9812260at2"/>
<name>A0A4Y9LSG0_9BRAD</name>
<feature type="domain" description="GGDEF" evidence="4">
    <location>
        <begin position="314"/>
        <end position="445"/>
    </location>
</feature>
<keyword evidence="3" id="KW-0472">Membrane</keyword>
<dbReference type="FunFam" id="3.30.70.270:FF:000001">
    <property type="entry name" value="Diguanylate cyclase domain protein"/>
    <property type="match status" value="1"/>
</dbReference>
<dbReference type="PANTHER" id="PTHR45138:SF9">
    <property type="entry name" value="DIGUANYLATE CYCLASE DGCM-RELATED"/>
    <property type="match status" value="1"/>
</dbReference>
<evidence type="ECO:0000256" key="2">
    <source>
        <dbReference type="ARBA" id="ARBA00034247"/>
    </source>
</evidence>
<dbReference type="CDD" id="cd01949">
    <property type="entry name" value="GGDEF"/>
    <property type="match status" value="1"/>
</dbReference>
<dbReference type="GO" id="GO:0043709">
    <property type="term" value="P:cell adhesion involved in single-species biofilm formation"/>
    <property type="evidence" value="ECO:0007669"/>
    <property type="project" value="TreeGrafter"/>
</dbReference>
<evidence type="ECO:0000313" key="5">
    <source>
        <dbReference type="EMBL" id="TFV45879.1"/>
    </source>
</evidence>
<feature type="transmembrane region" description="Helical" evidence="3">
    <location>
        <begin position="72"/>
        <end position="91"/>
    </location>
</feature>
<evidence type="ECO:0000313" key="6">
    <source>
        <dbReference type="Proteomes" id="UP000297966"/>
    </source>
</evidence>
<dbReference type="InterPro" id="IPR043128">
    <property type="entry name" value="Rev_trsase/Diguanyl_cyclase"/>
</dbReference>
<accession>A0A4Y9LSG0</accession>
<dbReference type="GO" id="GO:0052621">
    <property type="term" value="F:diguanylate cyclase activity"/>
    <property type="evidence" value="ECO:0007669"/>
    <property type="project" value="UniProtKB-EC"/>
</dbReference>
<dbReference type="SUPFAM" id="SSF55073">
    <property type="entry name" value="Nucleotide cyclase"/>
    <property type="match status" value="1"/>
</dbReference>
<dbReference type="GO" id="GO:1902201">
    <property type="term" value="P:negative regulation of bacterial-type flagellum-dependent cell motility"/>
    <property type="evidence" value="ECO:0007669"/>
    <property type="project" value="TreeGrafter"/>
</dbReference>
<dbReference type="NCBIfam" id="TIGR00254">
    <property type="entry name" value="GGDEF"/>
    <property type="match status" value="1"/>
</dbReference>
<feature type="transmembrane region" description="Helical" evidence="3">
    <location>
        <begin position="216"/>
        <end position="236"/>
    </location>
</feature>
<keyword evidence="3" id="KW-0812">Transmembrane</keyword>
<proteinExistence type="predicted"/>
<evidence type="ECO:0000256" key="3">
    <source>
        <dbReference type="SAM" id="Phobius"/>
    </source>
</evidence>
<dbReference type="InterPro" id="IPR050469">
    <property type="entry name" value="Diguanylate_Cyclase"/>
</dbReference>
<dbReference type="GO" id="GO:0005886">
    <property type="term" value="C:plasma membrane"/>
    <property type="evidence" value="ECO:0007669"/>
    <property type="project" value="TreeGrafter"/>
</dbReference>
<gene>
    <name evidence="5" type="ORF">E4K65_22635</name>
</gene>
<dbReference type="Pfam" id="PF00990">
    <property type="entry name" value="GGDEF"/>
    <property type="match status" value="1"/>
</dbReference>
<feature type="transmembrane region" description="Helical" evidence="3">
    <location>
        <begin position="127"/>
        <end position="146"/>
    </location>
</feature>
<feature type="transmembrane region" description="Helical" evidence="3">
    <location>
        <begin position="103"/>
        <end position="121"/>
    </location>
</feature>
<keyword evidence="3" id="KW-1133">Transmembrane helix</keyword>
<evidence type="ECO:0000256" key="1">
    <source>
        <dbReference type="ARBA" id="ARBA00012528"/>
    </source>
</evidence>
<dbReference type="EC" id="2.7.7.65" evidence="1"/>
<keyword evidence="6" id="KW-1185">Reference proteome</keyword>
<dbReference type="Gene3D" id="3.30.70.270">
    <property type="match status" value="1"/>
</dbReference>
<dbReference type="PROSITE" id="PS50887">
    <property type="entry name" value="GGDEF"/>
    <property type="match status" value="1"/>
</dbReference>
<protein>
    <recommendedName>
        <fullName evidence="1">diguanylate cyclase</fullName>
        <ecNumber evidence="1">2.7.7.65</ecNumber>
    </recommendedName>
</protein>
<dbReference type="EMBL" id="SPQT01000013">
    <property type="protein sequence ID" value="TFV45879.1"/>
    <property type="molecule type" value="Genomic_DNA"/>
</dbReference>
<comment type="catalytic activity">
    <reaction evidence="2">
        <text>2 GTP = 3',3'-c-di-GMP + 2 diphosphate</text>
        <dbReference type="Rhea" id="RHEA:24898"/>
        <dbReference type="ChEBI" id="CHEBI:33019"/>
        <dbReference type="ChEBI" id="CHEBI:37565"/>
        <dbReference type="ChEBI" id="CHEBI:58805"/>
        <dbReference type="EC" id="2.7.7.65"/>
    </reaction>
</comment>
<feature type="transmembrane region" description="Helical" evidence="3">
    <location>
        <begin position="248"/>
        <end position="272"/>
    </location>
</feature>
<dbReference type="Proteomes" id="UP000297966">
    <property type="component" value="Unassembled WGS sequence"/>
</dbReference>
<dbReference type="PANTHER" id="PTHR45138">
    <property type="entry name" value="REGULATORY COMPONENTS OF SENSORY TRANSDUCTION SYSTEM"/>
    <property type="match status" value="1"/>
</dbReference>
<dbReference type="SMART" id="SM00267">
    <property type="entry name" value="GGDEF"/>
    <property type="match status" value="1"/>
</dbReference>
<dbReference type="InterPro" id="IPR029787">
    <property type="entry name" value="Nucleotide_cyclase"/>
</dbReference>
<reference evidence="5 6" key="1">
    <citation type="submission" date="2019-03" db="EMBL/GenBank/DDBJ databases">
        <title>Bradyrhizobium diversity isolated from nodules of Chamaecrista fasciculata.</title>
        <authorList>
            <person name="Klepa M.S."/>
            <person name="Urquiaga M.O."/>
            <person name="Hungria M."/>
            <person name="Delamuta J.R."/>
        </authorList>
    </citation>
    <scope>NUCLEOTIDE SEQUENCE [LARGE SCALE GENOMIC DNA]</scope>
    <source>
        <strain evidence="5 6">CNPSo 3448</strain>
    </source>
</reference>
<evidence type="ECO:0000259" key="4">
    <source>
        <dbReference type="PROSITE" id="PS50887"/>
    </source>
</evidence>
<sequence length="471" mass="50920">MRCKRALISAPFLLFVCMQIDDVFPENLRPRENLNGTRGNLASHSEGRANRLGRSRNCYVFKGADMMSLDSITLYLVATMVAALLGAMMVFFGKQENSPALKWWGTAYLLGAASVALWTAAGDRLGPHLYLALNAVGFVACGMVWNAARVFHGRKPNWPGLVLGALAWAAAATLLDPAASMLRMIIGAGIVSVYAALTASELWVERRKSLQRRWPAFVVPVMHGCALMLPILLGSFLRPHDAGFSSSIWVTVFAVELVLYAVGTVFVIFMLVSERTVTAHRTAASTDPLTGMLNRRGFSEACGRVIDREAKAGRPVTVMIFDIDHFKSINDRFGHPAGDEMLKLFSTVVVSNLRMTDLSGRIGGEEFAALLPCSLEEGVLVAERVREAFETSGIVVDEGPVDTTVSIGVAGGPAGTELEVLLASADTALYQAKRGGRNRVEAAEELPLSLENWRRQSAARIGAPQARPVTA</sequence>
<organism evidence="5 6">
    <name type="scientific">Bradyrhizobium niftali</name>
    <dbReference type="NCBI Taxonomy" id="2560055"/>
    <lineage>
        <taxon>Bacteria</taxon>
        <taxon>Pseudomonadati</taxon>
        <taxon>Pseudomonadota</taxon>
        <taxon>Alphaproteobacteria</taxon>
        <taxon>Hyphomicrobiales</taxon>
        <taxon>Nitrobacteraceae</taxon>
        <taxon>Bradyrhizobium</taxon>
    </lineage>
</organism>
<comment type="caution">
    <text evidence="5">The sequence shown here is derived from an EMBL/GenBank/DDBJ whole genome shotgun (WGS) entry which is preliminary data.</text>
</comment>
<dbReference type="InterPro" id="IPR000160">
    <property type="entry name" value="GGDEF_dom"/>
</dbReference>
<feature type="transmembrane region" description="Helical" evidence="3">
    <location>
        <begin position="181"/>
        <end position="204"/>
    </location>
</feature>